<dbReference type="AlphaFoldDB" id="A0A8J3J043"/>
<dbReference type="SUPFAM" id="SSF48008">
    <property type="entry name" value="GntR ligand-binding domain-like"/>
    <property type="match status" value="1"/>
</dbReference>
<dbReference type="Gene3D" id="1.10.10.10">
    <property type="entry name" value="Winged helix-like DNA-binding domain superfamily/Winged helix DNA-binding domain"/>
    <property type="match status" value="1"/>
</dbReference>
<dbReference type="Pfam" id="PF07729">
    <property type="entry name" value="FCD"/>
    <property type="match status" value="1"/>
</dbReference>
<organism evidence="5 6">
    <name type="scientific">Actinocatenispora rupis</name>
    <dbReference type="NCBI Taxonomy" id="519421"/>
    <lineage>
        <taxon>Bacteria</taxon>
        <taxon>Bacillati</taxon>
        <taxon>Actinomycetota</taxon>
        <taxon>Actinomycetes</taxon>
        <taxon>Micromonosporales</taxon>
        <taxon>Micromonosporaceae</taxon>
        <taxon>Actinocatenispora</taxon>
    </lineage>
</organism>
<dbReference type="EMBL" id="BOMB01000001">
    <property type="protein sequence ID" value="GID09497.1"/>
    <property type="molecule type" value="Genomic_DNA"/>
</dbReference>
<keyword evidence="1" id="KW-0805">Transcription regulation</keyword>
<dbReference type="Gene3D" id="1.20.120.530">
    <property type="entry name" value="GntR ligand-binding domain-like"/>
    <property type="match status" value="1"/>
</dbReference>
<keyword evidence="3" id="KW-0804">Transcription</keyword>
<dbReference type="PANTHER" id="PTHR43537">
    <property type="entry name" value="TRANSCRIPTIONAL REGULATOR, GNTR FAMILY"/>
    <property type="match status" value="1"/>
</dbReference>
<dbReference type="PRINTS" id="PR00035">
    <property type="entry name" value="HTHGNTR"/>
</dbReference>
<protein>
    <submittedName>
        <fullName evidence="5">GntR family transcriptional regulator</fullName>
    </submittedName>
</protein>
<dbReference type="RefSeq" id="WP_203654329.1">
    <property type="nucleotide sequence ID" value="NZ_BAAAZM010000010.1"/>
</dbReference>
<evidence type="ECO:0000256" key="1">
    <source>
        <dbReference type="ARBA" id="ARBA00023015"/>
    </source>
</evidence>
<proteinExistence type="predicted"/>
<evidence type="ECO:0000313" key="6">
    <source>
        <dbReference type="Proteomes" id="UP000612808"/>
    </source>
</evidence>
<keyword evidence="2" id="KW-0238">DNA-binding</keyword>
<evidence type="ECO:0000259" key="4">
    <source>
        <dbReference type="PROSITE" id="PS50949"/>
    </source>
</evidence>
<dbReference type="CDD" id="cd07377">
    <property type="entry name" value="WHTH_GntR"/>
    <property type="match status" value="1"/>
</dbReference>
<dbReference type="GO" id="GO:0003677">
    <property type="term" value="F:DNA binding"/>
    <property type="evidence" value="ECO:0007669"/>
    <property type="project" value="UniProtKB-KW"/>
</dbReference>
<dbReference type="InterPro" id="IPR008920">
    <property type="entry name" value="TF_FadR/GntR_C"/>
</dbReference>
<dbReference type="Proteomes" id="UP000612808">
    <property type="component" value="Unassembled WGS sequence"/>
</dbReference>
<dbReference type="InterPro" id="IPR011711">
    <property type="entry name" value="GntR_C"/>
</dbReference>
<evidence type="ECO:0000313" key="5">
    <source>
        <dbReference type="EMBL" id="GID09497.1"/>
    </source>
</evidence>
<evidence type="ECO:0000256" key="2">
    <source>
        <dbReference type="ARBA" id="ARBA00023125"/>
    </source>
</evidence>
<accession>A0A8J3J043</accession>
<comment type="caution">
    <text evidence="5">The sequence shown here is derived from an EMBL/GenBank/DDBJ whole genome shotgun (WGS) entry which is preliminary data.</text>
</comment>
<dbReference type="InterPro" id="IPR036390">
    <property type="entry name" value="WH_DNA-bd_sf"/>
</dbReference>
<name>A0A8J3J043_9ACTN</name>
<dbReference type="GO" id="GO:0003700">
    <property type="term" value="F:DNA-binding transcription factor activity"/>
    <property type="evidence" value="ECO:0007669"/>
    <property type="project" value="InterPro"/>
</dbReference>
<keyword evidence="6" id="KW-1185">Reference proteome</keyword>
<dbReference type="PANTHER" id="PTHR43537:SF5">
    <property type="entry name" value="UXU OPERON TRANSCRIPTIONAL REGULATOR"/>
    <property type="match status" value="1"/>
</dbReference>
<dbReference type="SUPFAM" id="SSF46785">
    <property type="entry name" value="Winged helix' DNA-binding domain"/>
    <property type="match status" value="1"/>
</dbReference>
<dbReference type="PROSITE" id="PS50949">
    <property type="entry name" value="HTH_GNTR"/>
    <property type="match status" value="1"/>
</dbReference>
<sequence length="234" mass="25415">MAAENLARPSLSDAVTDRVLALIREQGLRPGQRLPSARALAERFSVATPTIREALRRLQATGAVELRHGSGVYVSDTLNRVLLPNPNLSVLPGERLLHLLDARLLIEPYLAERAAQVCDAEQATTLAALLDGAAGNLTGDDSRLHEANMGFHAAVGAVAGNTVLNEVLESLLAVHGHEQREILALFDDRARDHHEHREIMTAIVERRADDAAGKMRAHLADVRSVIARRLAAER</sequence>
<dbReference type="InterPro" id="IPR000524">
    <property type="entry name" value="Tscrpt_reg_HTH_GntR"/>
</dbReference>
<feature type="domain" description="HTH gntR-type" evidence="4">
    <location>
        <begin position="9"/>
        <end position="77"/>
    </location>
</feature>
<evidence type="ECO:0000256" key="3">
    <source>
        <dbReference type="ARBA" id="ARBA00023163"/>
    </source>
</evidence>
<dbReference type="SMART" id="SM00345">
    <property type="entry name" value="HTH_GNTR"/>
    <property type="match status" value="1"/>
</dbReference>
<gene>
    <name evidence="5" type="ORF">Aru02nite_03860</name>
</gene>
<dbReference type="SMART" id="SM00895">
    <property type="entry name" value="FCD"/>
    <property type="match status" value="1"/>
</dbReference>
<dbReference type="InterPro" id="IPR036388">
    <property type="entry name" value="WH-like_DNA-bd_sf"/>
</dbReference>
<dbReference type="Pfam" id="PF00392">
    <property type="entry name" value="GntR"/>
    <property type="match status" value="1"/>
</dbReference>
<reference evidence="5" key="1">
    <citation type="submission" date="2021-01" db="EMBL/GenBank/DDBJ databases">
        <title>Whole genome shotgun sequence of Actinocatenispora rupis NBRC 107355.</title>
        <authorList>
            <person name="Komaki H."/>
            <person name="Tamura T."/>
        </authorList>
    </citation>
    <scope>NUCLEOTIDE SEQUENCE</scope>
    <source>
        <strain evidence="5">NBRC 107355</strain>
    </source>
</reference>